<dbReference type="InterPro" id="IPR029026">
    <property type="entry name" value="tRNA_m1G_MTases_N"/>
</dbReference>
<evidence type="ECO:0000256" key="7">
    <source>
        <dbReference type="ARBA" id="ARBA00022603"/>
    </source>
</evidence>
<organism evidence="15 16">
    <name type="scientific">Ureibacillus endophyticus</name>
    <dbReference type="NCBI Taxonomy" id="1978490"/>
    <lineage>
        <taxon>Bacteria</taxon>
        <taxon>Bacillati</taxon>
        <taxon>Bacillota</taxon>
        <taxon>Bacilli</taxon>
        <taxon>Bacillales</taxon>
        <taxon>Caryophanaceae</taxon>
        <taxon>Ureibacillus</taxon>
    </lineage>
</organism>
<evidence type="ECO:0000256" key="10">
    <source>
        <dbReference type="ARBA" id="ARBA00025699"/>
    </source>
</evidence>
<dbReference type="NCBIfam" id="TIGR00046">
    <property type="entry name" value="RsmE family RNA methyltransferase"/>
    <property type="match status" value="1"/>
</dbReference>
<reference evidence="15 16" key="1">
    <citation type="journal article" date="2016" name="Antonie Van Leeuwenhoek">
        <title>Lysinibacillus endophyticus sp. nov., an indole-3-acetic acid producing endophytic bacterium isolated from corn root (Zea mays cv. Xinken-5).</title>
        <authorList>
            <person name="Yu J."/>
            <person name="Guan X."/>
            <person name="Liu C."/>
            <person name="Xiang W."/>
            <person name="Yu Z."/>
            <person name="Liu X."/>
            <person name="Wang G."/>
        </authorList>
    </citation>
    <scope>NUCLEOTIDE SEQUENCE [LARGE SCALE GENOMIC DNA]</scope>
    <source>
        <strain evidence="15 16">DSM 100506</strain>
    </source>
</reference>
<evidence type="ECO:0000256" key="6">
    <source>
        <dbReference type="ARBA" id="ARBA00022552"/>
    </source>
</evidence>
<evidence type="ECO:0000256" key="8">
    <source>
        <dbReference type="ARBA" id="ARBA00022679"/>
    </source>
</evidence>
<dbReference type="InterPro" id="IPR029028">
    <property type="entry name" value="Alpha/beta_knot_MTases"/>
</dbReference>
<dbReference type="SUPFAM" id="SSF88697">
    <property type="entry name" value="PUA domain-like"/>
    <property type="match status" value="1"/>
</dbReference>
<evidence type="ECO:0000256" key="9">
    <source>
        <dbReference type="ARBA" id="ARBA00022691"/>
    </source>
</evidence>
<keyword evidence="7 12" id="KW-0489">Methyltransferase</keyword>
<proteinExistence type="inferred from homology"/>
<evidence type="ECO:0000256" key="5">
    <source>
        <dbReference type="ARBA" id="ARBA00022490"/>
    </source>
</evidence>
<dbReference type="Pfam" id="PF20260">
    <property type="entry name" value="PUA_4"/>
    <property type="match status" value="1"/>
</dbReference>
<comment type="function">
    <text evidence="10 12">Specifically methylates the N3 position of the uracil ring of uridine 1498 (m3U1498) in 16S rRNA. Acts on the fully assembled 30S ribosomal subunit.</text>
</comment>
<evidence type="ECO:0000256" key="1">
    <source>
        <dbReference type="ARBA" id="ARBA00004496"/>
    </source>
</evidence>
<dbReference type="InterPro" id="IPR046887">
    <property type="entry name" value="RsmE_PUA-like"/>
</dbReference>
<evidence type="ECO:0000313" key="15">
    <source>
        <dbReference type="EMBL" id="RKQ19168.1"/>
    </source>
</evidence>
<dbReference type="InterPro" id="IPR006700">
    <property type="entry name" value="RsmE"/>
</dbReference>
<evidence type="ECO:0000259" key="13">
    <source>
        <dbReference type="Pfam" id="PF04452"/>
    </source>
</evidence>
<dbReference type="AlphaFoldDB" id="A0A494ZA01"/>
<dbReference type="PANTHER" id="PTHR30027">
    <property type="entry name" value="RIBOSOMAL RNA SMALL SUBUNIT METHYLTRANSFERASE E"/>
    <property type="match status" value="1"/>
</dbReference>
<comment type="similarity">
    <text evidence="2 12">Belongs to the RNA methyltransferase RsmE family.</text>
</comment>
<dbReference type="Gene3D" id="3.40.1280.10">
    <property type="match status" value="1"/>
</dbReference>
<keyword evidence="9 12" id="KW-0949">S-adenosyl-L-methionine</keyword>
<dbReference type="InterPro" id="IPR015947">
    <property type="entry name" value="PUA-like_sf"/>
</dbReference>
<dbReference type="EC" id="2.1.1.193" evidence="3 12"/>
<dbReference type="OrthoDB" id="9815641at2"/>
<dbReference type="InterPro" id="IPR046886">
    <property type="entry name" value="RsmE_MTase_dom"/>
</dbReference>
<dbReference type="CDD" id="cd18084">
    <property type="entry name" value="RsmE-like"/>
    <property type="match status" value="1"/>
</dbReference>
<evidence type="ECO:0000256" key="2">
    <source>
        <dbReference type="ARBA" id="ARBA00005528"/>
    </source>
</evidence>
<dbReference type="RefSeq" id="WP_121213331.1">
    <property type="nucleotide sequence ID" value="NZ_RBZN01000005.1"/>
</dbReference>
<dbReference type="EMBL" id="RBZN01000005">
    <property type="protein sequence ID" value="RKQ19168.1"/>
    <property type="molecule type" value="Genomic_DNA"/>
</dbReference>
<name>A0A494ZA01_9BACL</name>
<protein>
    <recommendedName>
        <fullName evidence="4 12">Ribosomal RNA small subunit methyltransferase E</fullName>
        <ecNumber evidence="3 12">2.1.1.193</ecNumber>
    </recommendedName>
</protein>
<dbReference type="Proteomes" id="UP000272238">
    <property type="component" value="Unassembled WGS sequence"/>
</dbReference>
<evidence type="ECO:0000256" key="3">
    <source>
        <dbReference type="ARBA" id="ARBA00012328"/>
    </source>
</evidence>
<dbReference type="NCBIfam" id="NF008691">
    <property type="entry name" value="PRK11713.1-4"/>
    <property type="match status" value="1"/>
</dbReference>
<gene>
    <name evidence="15" type="ORF">D8M03_03705</name>
</gene>
<dbReference type="Gene3D" id="2.40.240.20">
    <property type="entry name" value="Hypothetical PUA domain-like, domain 1"/>
    <property type="match status" value="1"/>
</dbReference>
<dbReference type="PANTHER" id="PTHR30027:SF3">
    <property type="entry name" value="16S RRNA (URACIL(1498)-N(3))-METHYLTRANSFERASE"/>
    <property type="match status" value="1"/>
</dbReference>
<feature type="domain" description="Ribosomal RNA small subunit methyltransferase E PUA-like" evidence="14">
    <location>
        <begin position="18"/>
        <end position="55"/>
    </location>
</feature>
<evidence type="ECO:0000256" key="11">
    <source>
        <dbReference type="ARBA" id="ARBA00047944"/>
    </source>
</evidence>
<comment type="subcellular location">
    <subcellularLocation>
        <location evidence="1 12">Cytoplasm</location>
    </subcellularLocation>
</comment>
<evidence type="ECO:0000256" key="4">
    <source>
        <dbReference type="ARBA" id="ARBA00013673"/>
    </source>
</evidence>
<accession>A0A494ZA01</accession>
<feature type="domain" description="Ribosomal RNA small subunit methyltransferase E methyltransferase" evidence="13">
    <location>
        <begin position="71"/>
        <end position="243"/>
    </location>
</feature>
<dbReference type="GO" id="GO:0070475">
    <property type="term" value="P:rRNA base methylation"/>
    <property type="evidence" value="ECO:0007669"/>
    <property type="project" value="TreeGrafter"/>
</dbReference>
<dbReference type="GO" id="GO:0005737">
    <property type="term" value="C:cytoplasm"/>
    <property type="evidence" value="ECO:0007669"/>
    <property type="project" value="UniProtKB-SubCell"/>
</dbReference>
<comment type="catalytic activity">
    <reaction evidence="11 12">
        <text>uridine(1498) in 16S rRNA + S-adenosyl-L-methionine = N(3)-methyluridine(1498) in 16S rRNA + S-adenosyl-L-homocysteine + H(+)</text>
        <dbReference type="Rhea" id="RHEA:42920"/>
        <dbReference type="Rhea" id="RHEA-COMP:10283"/>
        <dbReference type="Rhea" id="RHEA-COMP:10284"/>
        <dbReference type="ChEBI" id="CHEBI:15378"/>
        <dbReference type="ChEBI" id="CHEBI:57856"/>
        <dbReference type="ChEBI" id="CHEBI:59789"/>
        <dbReference type="ChEBI" id="CHEBI:65315"/>
        <dbReference type="ChEBI" id="CHEBI:74502"/>
        <dbReference type="EC" id="2.1.1.193"/>
    </reaction>
</comment>
<sequence>MQRYFIDEQFNDQNEVIITGENAKHILKVMRMEIGESLIVVQNNTAYICKIVSVGQNVIVKQTGETIPSPEMPVQVTIACGLPKGDKLDLITQKGTELGMHALIPFAAERSIVKWDDKKGEKKTERLQKIAKEAAEQSHRTQIPEIMSPISFKQLLSIIPNYDAVFIADEEDAKQEIRTRFADKLKKVYDNESKSILLIFGPEGGISRNEAKSLIEAGSETMSLGPRILRAETAPLYALSAISYEFE</sequence>
<dbReference type="Pfam" id="PF04452">
    <property type="entry name" value="Methyltrans_RNA"/>
    <property type="match status" value="1"/>
</dbReference>
<keyword evidence="5 12" id="KW-0963">Cytoplasm</keyword>
<evidence type="ECO:0000259" key="14">
    <source>
        <dbReference type="Pfam" id="PF20260"/>
    </source>
</evidence>
<evidence type="ECO:0000256" key="12">
    <source>
        <dbReference type="PIRNR" id="PIRNR015601"/>
    </source>
</evidence>
<evidence type="ECO:0000313" key="16">
    <source>
        <dbReference type="Proteomes" id="UP000272238"/>
    </source>
</evidence>
<dbReference type="PIRSF" id="PIRSF015601">
    <property type="entry name" value="MTase_slr0722"/>
    <property type="match status" value="1"/>
</dbReference>
<keyword evidence="16" id="KW-1185">Reference proteome</keyword>
<keyword evidence="6 12" id="KW-0698">rRNA processing</keyword>
<dbReference type="GO" id="GO:0070042">
    <property type="term" value="F:rRNA (uridine-N3-)-methyltransferase activity"/>
    <property type="evidence" value="ECO:0007669"/>
    <property type="project" value="TreeGrafter"/>
</dbReference>
<comment type="caution">
    <text evidence="15">The sequence shown here is derived from an EMBL/GenBank/DDBJ whole genome shotgun (WGS) entry which is preliminary data.</text>
</comment>
<keyword evidence="8 12" id="KW-0808">Transferase</keyword>
<dbReference type="SUPFAM" id="SSF75217">
    <property type="entry name" value="alpha/beta knot"/>
    <property type="match status" value="1"/>
</dbReference>